<accession>A0A843AJH1</accession>
<proteinExistence type="predicted"/>
<gene>
    <name evidence="2" type="ORF">IOK49_05855</name>
</gene>
<keyword evidence="1" id="KW-0472">Membrane</keyword>
<evidence type="ECO:0008006" key="4">
    <source>
        <dbReference type="Google" id="ProtNLM"/>
    </source>
</evidence>
<dbReference type="EMBL" id="JADEZV010000004">
    <property type="protein sequence ID" value="MBE9391590.1"/>
    <property type="molecule type" value="Genomic_DNA"/>
</dbReference>
<protein>
    <recommendedName>
        <fullName evidence="4">FUN14 family protein</fullName>
    </recommendedName>
</protein>
<evidence type="ECO:0000313" key="2">
    <source>
        <dbReference type="EMBL" id="MBE9391590.1"/>
    </source>
</evidence>
<evidence type="ECO:0000313" key="3">
    <source>
        <dbReference type="Proteomes" id="UP000652307"/>
    </source>
</evidence>
<comment type="caution">
    <text evidence="2">The sequence shown here is derived from an EMBL/GenBank/DDBJ whole genome shotgun (WGS) entry which is preliminary data.</text>
</comment>
<dbReference type="RefSeq" id="WP_148683633.1">
    <property type="nucleotide sequence ID" value="NZ_JADEZV010000004.1"/>
</dbReference>
<dbReference type="AlphaFoldDB" id="A0A843AJH1"/>
<sequence length="126" mass="13956">MMEIVYLESNSSTLGENITLNYFQYIQSNPKVLLAIIIQLVLGILLGYILAKAFKYIIAFVLVIIAGAILNVWSISGSNGNLFGNLTEAKEYMQYVIQFAKFLSILLIGPVLAGFIIGLIIGWLHK</sequence>
<name>A0A843AJH1_9CREN</name>
<feature type="transmembrane region" description="Helical" evidence="1">
    <location>
        <begin position="57"/>
        <end position="75"/>
    </location>
</feature>
<feature type="transmembrane region" description="Helical" evidence="1">
    <location>
        <begin position="95"/>
        <end position="124"/>
    </location>
</feature>
<reference evidence="2" key="1">
    <citation type="submission" date="2020-10" db="EMBL/GenBank/DDBJ databases">
        <title>Fervidococcus fontis strain 3639Fd - the first crenarchaeon capable of growth on lipids.</title>
        <authorList>
            <person name="Kochetkova T.V."/>
            <person name="Elcheninov A.G."/>
            <person name="Toschakov S.V."/>
            <person name="Kublanov I.V."/>
        </authorList>
    </citation>
    <scope>NUCLEOTIDE SEQUENCE</scope>
    <source>
        <strain evidence="2">3639Fd</strain>
    </source>
</reference>
<organism evidence="2 3">
    <name type="scientific">Fervidicoccus fontis</name>
    <dbReference type="NCBI Taxonomy" id="683846"/>
    <lineage>
        <taxon>Archaea</taxon>
        <taxon>Thermoproteota</taxon>
        <taxon>Thermoprotei</taxon>
        <taxon>Fervidicoccales</taxon>
        <taxon>Fervidicoccaceae</taxon>
        <taxon>Fervidicoccus</taxon>
    </lineage>
</organism>
<evidence type="ECO:0000256" key="1">
    <source>
        <dbReference type="SAM" id="Phobius"/>
    </source>
</evidence>
<keyword evidence="1" id="KW-0812">Transmembrane</keyword>
<dbReference type="GeneID" id="12449900"/>
<keyword evidence="1" id="KW-1133">Transmembrane helix</keyword>
<feature type="transmembrane region" description="Helical" evidence="1">
    <location>
        <begin position="32"/>
        <end position="50"/>
    </location>
</feature>
<dbReference type="Proteomes" id="UP000652307">
    <property type="component" value="Unassembled WGS sequence"/>
</dbReference>